<feature type="region of interest" description="Disordered" evidence="1">
    <location>
        <begin position="151"/>
        <end position="176"/>
    </location>
</feature>
<evidence type="ECO:0008006" key="4">
    <source>
        <dbReference type="Google" id="ProtNLM"/>
    </source>
</evidence>
<dbReference type="RefSeq" id="WP_080038651.1">
    <property type="nucleotide sequence ID" value="NZ_CP017717.1"/>
</dbReference>
<name>A0A1U9ZX28_9ACTN</name>
<gene>
    <name evidence="2" type="ORF">BKM31_14395</name>
</gene>
<evidence type="ECO:0000313" key="3">
    <source>
        <dbReference type="Proteomes" id="UP000190797"/>
    </source>
</evidence>
<proteinExistence type="predicted"/>
<dbReference type="PROSITE" id="PS51257">
    <property type="entry name" value="PROKAR_LIPOPROTEIN"/>
    <property type="match status" value="1"/>
</dbReference>
<organism evidence="2 3">
    <name type="scientific">[Actinomadura] parvosata subsp. kistnae</name>
    <dbReference type="NCBI Taxonomy" id="1909395"/>
    <lineage>
        <taxon>Bacteria</taxon>
        <taxon>Bacillati</taxon>
        <taxon>Actinomycetota</taxon>
        <taxon>Actinomycetes</taxon>
        <taxon>Streptosporangiales</taxon>
        <taxon>Streptosporangiaceae</taxon>
        <taxon>Nonomuraea</taxon>
    </lineage>
</organism>
<reference evidence="3" key="1">
    <citation type="journal article" date="2017" name="Med. Chem. Commun.">
        <title>Nonomuraea sp. ATCC 55076 harbours the largest actinomycete chromosome to date and the kistamicin biosynthetic gene cluster.</title>
        <authorList>
            <person name="Nazari B."/>
            <person name="Forneris C.C."/>
            <person name="Gibson M.I."/>
            <person name="Moon K."/>
            <person name="Schramma K.R."/>
            <person name="Seyedsayamdost M.R."/>
        </authorList>
    </citation>
    <scope>NUCLEOTIDE SEQUENCE [LARGE SCALE GENOMIC DNA]</scope>
    <source>
        <strain evidence="3">ATCC 55076</strain>
    </source>
</reference>
<dbReference type="KEGG" id="noa:BKM31_14395"/>
<dbReference type="Proteomes" id="UP000190797">
    <property type="component" value="Chromosome"/>
</dbReference>
<keyword evidence="3" id="KW-1185">Reference proteome</keyword>
<evidence type="ECO:0000256" key="1">
    <source>
        <dbReference type="SAM" id="MobiDB-lite"/>
    </source>
</evidence>
<dbReference type="OrthoDB" id="7949713at2"/>
<protein>
    <recommendedName>
        <fullName evidence="4">Lipoprotein</fullName>
    </recommendedName>
</protein>
<evidence type="ECO:0000313" key="2">
    <source>
        <dbReference type="EMBL" id="AQZ62492.1"/>
    </source>
</evidence>
<sequence length="176" mass="18749">MLRLPIENAFTAVAALAVLVACGDGGASAGRADTPEGAMAVMRELSTCLRANGLPEFPDPVLDQSGEPGFPSGAPTPPQNALNACKSITDRLPAQGQRVRVPSQEEMASWRKFAQCMRDNGLPNWPDPNPDGTFSLPTELLDKRAFMSQLGSCNQYNPDPNKGLKVLSPEDRKGNG</sequence>
<accession>A0A1U9ZX28</accession>
<dbReference type="EMBL" id="CP017717">
    <property type="protein sequence ID" value="AQZ62492.1"/>
    <property type="molecule type" value="Genomic_DNA"/>
</dbReference>
<dbReference type="AlphaFoldDB" id="A0A1U9ZX28"/>